<dbReference type="InterPro" id="IPR002109">
    <property type="entry name" value="Glutaredoxin"/>
</dbReference>
<dbReference type="Proteomes" id="UP001227230">
    <property type="component" value="Chromosome 17"/>
</dbReference>
<evidence type="ECO:0000259" key="3">
    <source>
        <dbReference type="Pfam" id="PF00462"/>
    </source>
</evidence>
<evidence type="ECO:0000313" key="4">
    <source>
        <dbReference type="EMBL" id="WKA08692.1"/>
    </source>
</evidence>
<dbReference type="NCBIfam" id="TIGR02180">
    <property type="entry name" value="GRX_euk"/>
    <property type="match status" value="1"/>
</dbReference>
<dbReference type="Pfam" id="PF00462">
    <property type="entry name" value="Glutaredoxin"/>
    <property type="match status" value="1"/>
</dbReference>
<dbReference type="CDD" id="cd03419">
    <property type="entry name" value="GRX_GRXh_1_2_like"/>
    <property type="match status" value="1"/>
</dbReference>
<keyword evidence="2" id="KW-0676">Redox-active center</keyword>
<dbReference type="InterPro" id="IPR014025">
    <property type="entry name" value="Glutaredoxin_subgr"/>
</dbReference>
<dbReference type="EMBL" id="CP126664">
    <property type="protein sequence ID" value="WKA08692.1"/>
    <property type="molecule type" value="Genomic_DNA"/>
</dbReference>
<evidence type="ECO:0000256" key="1">
    <source>
        <dbReference type="ARBA" id="ARBA00007190"/>
    </source>
</evidence>
<feature type="domain" description="Glutaredoxin" evidence="3">
    <location>
        <begin position="30"/>
        <end position="91"/>
    </location>
</feature>
<gene>
    <name evidence="4" type="ORF">VitviT2T_026391</name>
</gene>
<dbReference type="PROSITE" id="PS51354">
    <property type="entry name" value="GLUTAREDOXIN_2"/>
    <property type="match status" value="1"/>
</dbReference>
<dbReference type="PRINTS" id="PR00160">
    <property type="entry name" value="GLUTAREDOXIN"/>
</dbReference>
<organism evidence="4 5">
    <name type="scientific">Vitis vinifera</name>
    <name type="common">Grape</name>
    <dbReference type="NCBI Taxonomy" id="29760"/>
    <lineage>
        <taxon>Eukaryota</taxon>
        <taxon>Viridiplantae</taxon>
        <taxon>Streptophyta</taxon>
        <taxon>Embryophyta</taxon>
        <taxon>Tracheophyta</taxon>
        <taxon>Spermatophyta</taxon>
        <taxon>Magnoliopsida</taxon>
        <taxon>eudicotyledons</taxon>
        <taxon>Gunneridae</taxon>
        <taxon>Pentapetalae</taxon>
        <taxon>rosids</taxon>
        <taxon>Vitales</taxon>
        <taxon>Vitaceae</taxon>
        <taxon>Viteae</taxon>
        <taxon>Vitis</taxon>
    </lineage>
</organism>
<protein>
    <recommendedName>
        <fullName evidence="3">Glutaredoxin domain-containing protein</fullName>
    </recommendedName>
</protein>
<name>A0ABY9DM77_VITVI</name>
<dbReference type="PANTHER" id="PTHR45694:SF13">
    <property type="entry name" value="GLUTAREDOXIN-C1"/>
    <property type="match status" value="1"/>
</dbReference>
<reference evidence="4 5" key="1">
    <citation type="journal article" date="2023" name="Hortic Res">
        <title>The complete reference genome for grapevine (Vitis vinifera L.) genetics and breeding.</title>
        <authorList>
            <person name="Shi X."/>
            <person name="Cao S."/>
            <person name="Wang X."/>
            <person name="Huang S."/>
            <person name="Wang Y."/>
            <person name="Liu Z."/>
            <person name="Liu W."/>
            <person name="Leng X."/>
            <person name="Peng Y."/>
            <person name="Wang N."/>
            <person name="Wang Y."/>
            <person name="Ma Z."/>
            <person name="Xu X."/>
            <person name="Zhang F."/>
            <person name="Xue H."/>
            <person name="Zhong H."/>
            <person name="Wang Y."/>
            <person name="Zhang K."/>
            <person name="Velt A."/>
            <person name="Avia K."/>
            <person name="Holtgrawe D."/>
            <person name="Grimplet J."/>
            <person name="Matus J.T."/>
            <person name="Ware D."/>
            <person name="Wu X."/>
            <person name="Wang H."/>
            <person name="Liu C."/>
            <person name="Fang Y."/>
            <person name="Rustenholz C."/>
            <person name="Cheng Z."/>
            <person name="Xiao H."/>
            <person name="Zhou Y."/>
        </authorList>
    </citation>
    <scope>NUCLEOTIDE SEQUENCE [LARGE SCALE GENOMIC DNA]</scope>
    <source>
        <strain evidence="5">cv. Pinot noir / PN40024</strain>
        <tissue evidence="4">Leaf</tissue>
    </source>
</reference>
<dbReference type="InterPro" id="IPR017937">
    <property type="entry name" value="Thioredoxin_CS"/>
</dbReference>
<comment type="similarity">
    <text evidence="1">Belongs to the glutaredoxin family. CPYC subfamily.</text>
</comment>
<dbReference type="InterPro" id="IPR011899">
    <property type="entry name" value="Glutaredoxin_euk/vir"/>
</dbReference>
<dbReference type="Gene3D" id="3.40.30.10">
    <property type="entry name" value="Glutaredoxin"/>
    <property type="match status" value="1"/>
</dbReference>
<dbReference type="InterPro" id="IPR036249">
    <property type="entry name" value="Thioredoxin-like_sf"/>
</dbReference>
<sequence length="124" mass="13364">MGSVLGKGKSKEEVEMALAKAKEIVSSTPVVVFSKTYCGYCKRVKQLLSQLKATHKTIELDQESDGAEIQSALREWTGQSTVPNVFIGGKHMGGCDSVMEKHQEGKLVPLLKEAGAIAEVSTQL</sequence>
<evidence type="ECO:0000256" key="2">
    <source>
        <dbReference type="ARBA" id="ARBA00023284"/>
    </source>
</evidence>
<keyword evidence="5" id="KW-1185">Reference proteome</keyword>
<dbReference type="PROSITE" id="PS00194">
    <property type="entry name" value="THIOREDOXIN_1"/>
    <property type="match status" value="1"/>
</dbReference>
<proteinExistence type="inferred from homology"/>
<accession>A0ABY9DM77</accession>
<dbReference type="PANTHER" id="PTHR45694">
    <property type="entry name" value="GLUTAREDOXIN 2"/>
    <property type="match status" value="1"/>
</dbReference>
<dbReference type="SUPFAM" id="SSF52833">
    <property type="entry name" value="Thioredoxin-like"/>
    <property type="match status" value="1"/>
</dbReference>
<evidence type="ECO:0000313" key="5">
    <source>
        <dbReference type="Proteomes" id="UP001227230"/>
    </source>
</evidence>